<gene>
    <name evidence="1" type="ORF">ACH47G_13155</name>
</gene>
<name>A0ABW7WIE8_9NOCA</name>
<dbReference type="RefSeq" id="WP_396947839.1">
    <property type="nucleotide sequence ID" value="NZ_JBIRXV010000002.1"/>
</dbReference>
<organism evidence="1 2">
    <name type="scientific">Nocardia beijingensis</name>
    <dbReference type="NCBI Taxonomy" id="95162"/>
    <lineage>
        <taxon>Bacteria</taxon>
        <taxon>Bacillati</taxon>
        <taxon>Actinomycetota</taxon>
        <taxon>Actinomycetes</taxon>
        <taxon>Mycobacteriales</taxon>
        <taxon>Nocardiaceae</taxon>
        <taxon>Nocardia</taxon>
    </lineage>
</organism>
<dbReference type="EMBL" id="JBIRXV010000002">
    <property type="protein sequence ID" value="MFI2321428.1"/>
    <property type="molecule type" value="Genomic_DNA"/>
</dbReference>
<dbReference type="Gene3D" id="3.40.50.720">
    <property type="entry name" value="NAD(P)-binding Rossmann-like Domain"/>
    <property type="match status" value="1"/>
</dbReference>
<sequence length="71" mass="7439">MRGYSQQTGAGAVHFDDANTTAALSGSAISCPPMSIELLDRHLDHLIDIGFLPRPASAPRSIAAHTRLSGP</sequence>
<dbReference type="PROSITE" id="PS51257">
    <property type="entry name" value="PROKAR_LIPOPROTEIN"/>
    <property type="match status" value="1"/>
</dbReference>
<proteinExistence type="predicted"/>
<evidence type="ECO:0000313" key="1">
    <source>
        <dbReference type="EMBL" id="MFI2321428.1"/>
    </source>
</evidence>
<accession>A0ABW7WIE8</accession>
<evidence type="ECO:0000313" key="2">
    <source>
        <dbReference type="Proteomes" id="UP001611450"/>
    </source>
</evidence>
<protein>
    <submittedName>
        <fullName evidence="1">Uncharacterized protein</fullName>
    </submittedName>
</protein>
<reference evidence="1 2" key="1">
    <citation type="submission" date="2024-10" db="EMBL/GenBank/DDBJ databases">
        <title>The Natural Products Discovery Center: Release of the First 8490 Sequenced Strains for Exploring Actinobacteria Biosynthetic Diversity.</title>
        <authorList>
            <person name="Kalkreuter E."/>
            <person name="Kautsar S.A."/>
            <person name="Yang D."/>
            <person name="Bader C.D."/>
            <person name="Teijaro C.N."/>
            <person name="Fluegel L."/>
            <person name="Davis C.M."/>
            <person name="Simpson J.R."/>
            <person name="Lauterbach L."/>
            <person name="Steele A.D."/>
            <person name="Gui C."/>
            <person name="Meng S."/>
            <person name="Li G."/>
            <person name="Viehrig K."/>
            <person name="Ye F."/>
            <person name="Su P."/>
            <person name="Kiefer A.F."/>
            <person name="Nichols A."/>
            <person name="Cepeda A.J."/>
            <person name="Yan W."/>
            <person name="Fan B."/>
            <person name="Jiang Y."/>
            <person name="Adhikari A."/>
            <person name="Zheng C.-J."/>
            <person name="Schuster L."/>
            <person name="Cowan T.M."/>
            <person name="Smanski M.J."/>
            <person name="Chevrette M.G."/>
            <person name="De Carvalho L.P.S."/>
            <person name="Shen B."/>
        </authorList>
    </citation>
    <scope>NUCLEOTIDE SEQUENCE [LARGE SCALE GENOMIC DNA]</scope>
    <source>
        <strain evidence="1 2">NPDC019626</strain>
    </source>
</reference>
<dbReference type="Proteomes" id="UP001611450">
    <property type="component" value="Unassembled WGS sequence"/>
</dbReference>
<comment type="caution">
    <text evidence="1">The sequence shown here is derived from an EMBL/GenBank/DDBJ whole genome shotgun (WGS) entry which is preliminary data.</text>
</comment>
<keyword evidence="2" id="KW-1185">Reference proteome</keyword>